<reference evidence="2" key="1">
    <citation type="submission" date="2021-02" db="EMBL/GenBank/DDBJ databases">
        <authorList>
            <person name="Dougan E. K."/>
            <person name="Rhodes N."/>
            <person name="Thang M."/>
            <person name="Chan C."/>
        </authorList>
    </citation>
    <scope>NUCLEOTIDE SEQUENCE</scope>
</reference>
<organism evidence="2 3">
    <name type="scientific">Symbiodinium necroappetens</name>
    <dbReference type="NCBI Taxonomy" id="1628268"/>
    <lineage>
        <taxon>Eukaryota</taxon>
        <taxon>Sar</taxon>
        <taxon>Alveolata</taxon>
        <taxon>Dinophyceae</taxon>
        <taxon>Suessiales</taxon>
        <taxon>Symbiodiniaceae</taxon>
        <taxon>Symbiodinium</taxon>
    </lineage>
</organism>
<keyword evidence="1" id="KW-0812">Transmembrane</keyword>
<comment type="caution">
    <text evidence="2">The sequence shown here is derived from an EMBL/GenBank/DDBJ whole genome shotgun (WGS) entry which is preliminary data.</text>
</comment>
<keyword evidence="1" id="KW-1133">Transmembrane helix</keyword>
<dbReference type="AlphaFoldDB" id="A0A812N251"/>
<feature type="transmembrane region" description="Helical" evidence="1">
    <location>
        <begin position="58"/>
        <end position="78"/>
    </location>
</feature>
<gene>
    <name evidence="2" type="ORF">SNEC2469_LOCUS6689</name>
</gene>
<dbReference type="EMBL" id="CAJNJA010011620">
    <property type="protein sequence ID" value="CAE7275807.1"/>
    <property type="molecule type" value="Genomic_DNA"/>
</dbReference>
<name>A0A812N251_9DINO</name>
<evidence type="ECO:0000313" key="3">
    <source>
        <dbReference type="Proteomes" id="UP000601435"/>
    </source>
</evidence>
<evidence type="ECO:0000256" key="1">
    <source>
        <dbReference type="SAM" id="Phobius"/>
    </source>
</evidence>
<evidence type="ECO:0008006" key="4">
    <source>
        <dbReference type="Google" id="ProtNLM"/>
    </source>
</evidence>
<proteinExistence type="predicted"/>
<evidence type="ECO:0000313" key="2">
    <source>
        <dbReference type="EMBL" id="CAE7275807.1"/>
    </source>
</evidence>
<sequence length="106" mass="12063">MSMSLAPHPVGIKFWTSIWRANKDLPYPEIHAKFQNWYGHAFHRQFGRYFYAHRAGKMGAWAPLVMFGVGFKIVTMYYGTLRDTNAASDAALAYGQSGYKTNPVPK</sequence>
<keyword evidence="1" id="KW-0472">Membrane</keyword>
<protein>
    <recommendedName>
        <fullName evidence="4">ATP synthase subunit f, mitochondrial</fullName>
    </recommendedName>
</protein>
<dbReference type="OrthoDB" id="414889at2759"/>
<dbReference type="Proteomes" id="UP000601435">
    <property type="component" value="Unassembled WGS sequence"/>
</dbReference>
<keyword evidence="3" id="KW-1185">Reference proteome</keyword>
<accession>A0A812N251</accession>